<evidence type="ECO:0000259" key="5">
    <source>
        <dbReference type="Pfam" id="PF00171"/>
    </source>
</evidence>
<proteinExistence type="inferred from homology"/>
<evidence type="ECO:0000256" key="3">
    <source>
        <dbReference type="PROSITE-ProRule" id="PRU10007"/>
    </source>
</evidence>
<organism evidence="6 7">
    <name type="scientific">Pseudolabrys taiwanensis</name>
    <dbReference type="NCBI Taxonomy" id="331696"/>
    <lineage>
        <taxon>Bacteria</taxon>
        <taxon>Pseudomonadati</taxon>
        <taxon>Pseudomonadota</taxon>
        <taxon>Alphaproteobacteria</taxon>
        <taxon>Hyphomicrobiales</taxon>
        <taxon>Xanthobacteraceae</taxon>
        <taxon>Pseudolabrys</taxon>
    </lineage>
</organism>
<dbReference type="Pfam" id="PF00171">
    <property type="entry name" value="Aldedh"/>
    <property type="match status" value="1"/>
</dbReference>
<dbReference type="Proteomes" id="UP000254889">
    <property type="component" value="Chromosome"/>
</dbReference>
<dbReference type="GO" id="GO:0004777">
    <property type="term" value="F:succinate-semialdehyde dehydrogenase (NAD+) activity"/>
    <property type="evidence" value="ECO:0007669"/>
    <property type="project" value="TreeGrafter"/>
</dbReference>
<evidence type="ECO:0000313" key="6">
    <source>
        <dbReference type="EMBL" id="AXK82779.1"/>
    </source>
</evidence>
<name>A0A346A0T2_9HYPH</name>
<dbReference type="GO" id="GO:0009450">
    <property type="term" value="P:gamma-aminobutyric acid catabolic process"/>
    <property type="evidence" value="ECO:0007669"/>
    <property type="project" value="TreeGrafter"/>
</dbReference>
<dbReference type="InterPro" id="IPR016162">
    <property type="entry name" value="Ald_DH_N"/>
</dbReference>
<keyword evidence="2 4" id="KW-0560">Oxidoreductase</keyword>
<protein>
    <submittedName>
        <fullName evidence="6">NAD-dependent succinate-semialdehyde dehydrogenase</fullName>
    </submittedName>
</protein>
<feature type="domain" description="Aldehyde dehydrogenase" evidence="5">
    <location>
        <begin position="19"/>
        <end position="479"/>
    </location>
</feature>
<dbReference type="CDD" id="cd07103">
    <property type="entry name" value="ALDH_F5_SSADH_GabD"/>
    <property type="match status" value="1"/>
</dbReference>
<dbReference type="AlphaFoldDB" id="A0A346A0T2"/>
<dbReference type="OrthoDB" id="9812625at2"/>
<sequence>MYENLLANVPTDLWIGGKWRKASDGGRFDVTDPATEKTIASVASATVDDAIAAVDAAQAAFEGWAGRKPRERAEILRKAFDLIMRDAERFAKLITLENGKALSDSRGEVAYAAEFFRWYAEEAVRNIGQISMAPASGARIVAQHKPAGVAVLVTPWNFPAAMATRKIGPALAAGCPVVLKPASDTPLTMLALMPALEEAGVPPGVVNVIPSRSSGKVVSAMLHDPRVRVVSFTGSTEVGRKLLHEAADNIVKPAMELGGNAPFLVFEDADIDAAIEGAMIAKMRNMGEACTAANRFYVHEKVHDEFAKKLTAKMSGLKMGNGLDDGVALGPLVNKEGRDKVIELVDDAVAKGGKVLTGGKTPDGPGFFYPATVVTNVPSDAKMFNEEIFGPVAAIQTFKTEDEAIKRANSTEYGLVAYLYTKDLSRGMRVSEKLDFGMIGLNRGLVSDPAAPFGGTKQSGLGREGAAEGMKEFLETQYVSVTW</sequence>
<dbReference type="SUPFAM" id="SSF53720">
    <property type="entry name" value="ALDH-like"/>
    <property type="match status" value="1"/>
</dbReference>
<evidence type="ECO:0000256" key="4">
    <source>
        <dbReference type="RuleBase" id="RU003345"/>
    </source>
</evidence>
<dbReference type="InterPro" id="IPR015590">
    <property type="entry name" value="Aldehyde_DH_dom"/>
</dbReference>
<dbReference type="FunFam" id="3.40.605.10:FF:000007">
    <property type="entry name" value="NAD/NADP-dependent betaine aldehyde dehydrogenase"/>
    <property type="match status" value="1"/>
</dbReference>
<dbReference type="InterPro" id="IPR050740">
    <property type="entry name" value="Aldehyde_DH_Superfamily"/>
</dbReference>
<dbReference type="KEGG" id="ptaw:DW352_20990"/>
<feature type="active site" evidence="3">
    <location>
        <position position="256"/>
    </location>
</feature>
<dbReference type="InterPro" id="IPR016163">
    <property type="entry name" value="Ald_DH_C"/>
</dbReference>
<dbReference type="PANTHER" id="PTHR43353">
    <property type="entry name" value="SUCCINATE-SEMIALDEHYDE DEHYDROGENASE, MITOCHONDRIAL"/>
    <property type="match status" value="1"/>
</dbReference>
<comment type="similarity">
    <text evidence="1 4">Belongs to the aldehyde dehydrogenase family.</text>
</comment>
<dbReference type="RefSeq" id="WP_115693158.1">
    <property type="nucleotide sequence ID" value="NZ_CP031417.1"/>
</dbReference>
<dbReference type="PANTHER" id="PTHR43353:SF5">
    <property type="entry name" value="SUCCINATE-SEMIALDEHYDE DEHYDROGENASE, MITOCHONDRIAL"/>
    <property type="match status" value="1"/>
</dbReference>
<dbReference type="EMBL" id="CP031417">
    <property type="protein sequence ID" value="AXK82779.1"/>
    <property type="molecule type" value="Genomic_DNA"/>
</dbReference>
<accession>A0A346A0T2</accession>
<dbReference type="Gene3D" id="3.40.605.10">
    <property type="entry name" value="Aldehyde Dehydrogenase, Chain A, domain 1"/>
    <property type="match status" value="1"/>
</dbReference>
<dbReference type="PROSITE" id="PS00687">
    <property type="entry name" value="ALDEHYDE_DEHYDR_GLU"/>
    <property type="match status" value="1"/>
</dbReference>
<gene>
    <name evidence="6" type="ORF">DW352_20990</name>
</gene>
<evidence type="ECO:0000256" key="1">
    <source>
        <dbReference type="ARBA" id="ARBA00009986"/>
    </source>
</evidence>
<evidence type="ECO:0000256" key="2">
    <source>
        <dbReference type="ARBA" id="ARBA00023002"/>
    </source>
</evidence>
<dbReference type="InterPro" id="IPR016161">
    <property type="entry name" value="Ald_DH/histidinol_DH"/>
</dbReference>
<dbReference type="Gene3D" id="3.40.309.10">
    <property type="entry name" value="Aldehyde Dehydrogenase, Chain A, domain 2"/>
    <property type="match status" value="1"/>
</dbReference>
<evidence type="ECO:0000313" key="7">
    <source>
        <dbReference type="Proteomes" id="UP000254889"/>
    </source>
</evidence>
<dbReference type="FunFam" id="3.40.309.10:FF:000004">
    <property type="entry name" value="Succinate-semialdehyde dehydrogenase I"/>
    <property type="match status" value="1"/>
</dbReference>
<keyword evidence="7" id="KW-1185">Reference proteome</keyword>
<reference evidence="6 7" key="1">
    <citation type="submission" date="2018-07" db="EMBL/GenBank/DDBJ databases">
        <authorList>
            <person name="Quirk P.G."/>
            <person name="Krulwich T.A."/>
        </authorList>
    </citation>
    <scope>NUCLEOTIDE SEQUENCE [LARGE SCALE GENOMIC DNA]</scope>
    <source>
        <strain evidence="6 7">CC-BB4</strain>
    </source>
</reference>
<dbReference type="InterPro" id="IPR029510">
    <property type="entry name" value="Ald_DH_CS_GLU"/>
</dbReference>